<protein>
    <recommendedName>
        <fullName evidence="3">Diacylglycerol O-acyltransferase</fullName>
    </recommendedName>
</protein>
<gene>
    <name evidence="1" type="ORF">QXL92_06920</name>
</gene>
<dbReference type="AlphaFoldDB" id="A0A4R5WC73"/>
<dbReference type="Proteomes" id="UP001229081">
    <property type="component" value="Unassembled WGS sequence"/>
</dbReference>
<reference evidence="1" key="1">
    <citation type="submission" date="2023-06" db="EMBL/GenBank/DDBJ databases">
        <title>Identification of two novel mycobacterium reveal diversities and complexities of Mycobacterium gordonae clade.</title>
        <authorList>
            <person name="Matsumoto Y."/>
            <person name="Nakamura S."/>
            <person name="Motooka D."/>
            <person name="Fukushima K."/>
        </authorList>
    </citation>
    <scope>NUCLEOTIDE SEQUENCE</scope>
    <source>
        <strain evidence="1">TY812</strain>
    </source>
</reference>
<dbReference type="EMBL" id="JAUFSA010000001">
    <property type="protein sequence ID" value="MDP7734474.1"/>
    <property type="molecule type" value="Genomic_DNA"/>
</dbReference>
<name>A0A4R5WC73_9MYCO</name>
<comment type="caution">
    <text evidence="1">The sequence shown here is derived from an EMBL/GenBank/DDBJ whole genome shotgun (WGS) entry which is preliminary data.</text>
</comment>
<evidence type="ECO:0008006" key="3">
    <source>
        <dbReference type="Google" id="ProtNLM"/>
    </source>
</evidence>
<sequence>MSDVIDLFDQAIFLGERATGVTDVVQCIWVYNRAVDVEGLRRFHANLRGGKLSRLIERSPVPFGRHRWVASDTPNDIEFVPSARPRTEFDDWLTEQAHAPIDPEHGPGWHLAVVRFTDGGTGISLVTSHSLTDGAALQEALAAAAAGCRDDASWVARGSRPRWRAACEDTWRTAREVPGISRAALATIRRVRNTGGRTATVAPAPVPATAGPDVPVTTPTAAIFVDAAEWDARAQSLGGTSNTLLVGLAARLAQRLGRVAADGSAELTMPVNERGDQDTRGNAVVHVSFAVDPEPVTRDLSEVRAAIKQALARRDETPDERRALLPVIPLIPTWLFRRIVSAAAVSPIGVNSSNLGAVPPHLTRPDGTQADFYALTVCYAGVTRAIMRRIGGRLELHSGRADGRVFVTVLAYQPGAENTNNALRQALSDALGDFALPFRSGWQ</sequence>
<dbReference type="InterPro" id="IPR023213">
    <property type="entry name" value="CAT-like_dom_sf"/>
</dbReference>
<accession>A0A4R5WC73</accession>
<dbReference type="RefSeq" id="WP_065163563.1">
    <property type="nucleotide sequence ID" value="NZ_JAUFSA010000001.1"/>
</dbReference>
<dbReference type="SUPFAM" id="SSF52777">
    <property type="entry name" value="CoA-dependent acyltransferases"/>
    <property type="match status" value="1"/>
</dbReference>
<evidence type="ECO:0000313" key="2">
    <source>
        <dbReference type="Proteomes" id="UP001229081"/>
    </source>
</evidence>
<organism evidence="1 2">
    <name type="scientific">Mycobacterium paragordonae</name>
    <dbReference type="NCBI Taxonomy" id="1389713"/>
    <lineage>
        <taxon>Bacteria</taxon>
        <taxon>Bacillati</taxon>
        <taxon>Actinomycetota</taxon>
        <taxon>Actinomycetes</taxon>
        <taxon>Mycobacteriales</taxon>
        <taxon>Mycobacteriaceae</taxon>
        <taxon>Mycobacterium</taxon>
    </lineage>
</organism>
<evidence type="ECO:0000313" key="1">
    <source>
        <dbReference type="EMBL" id="MDP7734474.1"/>
    </source>
</evidence>
<dbReference type="Gene3D" id="3.30.559.10">
    <property type="entry name" value="Chloramphenicol acetyltransferase-like domain"/>
    <property type="match status" value="1"/>
</dbReference>
<proteinExistence type="predicted"/>